<keyword evidence="1" id="KW-0804">Transcription</keyword>
<protein>
    <recommendedName>
        <fullName evidence="2">HTH HARE-type domain-containing protein</fullName>
    </recommendedName>
</protein>
<sequence>MTISEAIIVALENAQWAITPTQIYNIIKERNLYDFSKNTAPENTINSIVRSLIDKGDTRLKRIKIDRIEYRYYLAKYETNIDFNSLQTTTPIQTNNYKEQDLHKLFTSYLESKGINAKTIFHEKKQKEDERLKWRNPDIVGVQLIDLDEEVANNFLKSINKEETFKLFSFELKREINYFYELQMAYFQAVSNSSWANYGYLVAYDVNDILLDQIERLNQSFGIGFIKLNANPYRSKILFQAAYKKLDMITINSICRYNKYFCKFIEIIEKLLSADKKYYNEIEKELLGDCDDCFFDNDLVEIRKYCENKNIPFEEDVFKED</sequence>
<dbReference type="GO" id="GO:0006355">
    <property type="term" value="P:regulation of DNA-templated transcription"/>
    <property type="evidence" value="ECO:0007669"/>
    <property type="project" value="InterPro"/>
</dbReference>
<dbReference type="PROSITE" id="PS51913">
    <property type="entry name" value="HTH_HARE"/>
    <property type="match status" value="1"/>
</dbReference>
<evidence type="ECO:0000256" key="1">
    <source>
        <dbReference type="ARBA" id="ARBA00023163"/>
    </source>
</evidence>
<dbReference type="EMBL" id="SNRY01004961">
    <property type="protein sequence ID" value="KAA6316219.1"/>
    <property type="molecule type" value="Genomic_DNA"/>
</dbReference>
<accession>A0A5J4Q513</accession>
<name>A0A5J4Q513_9ZZZZ</name>
<dbReference type="InterPro" id="IPR007759">
    <property type="entry name" value="Asxl_HARE-HTH"/>
</dbReference>
<comment type="caution">
    <text evidence="3">The sequence shown here is derived from an EMBL/GenBank/DDBJ whole genome shotgun (WGS) entry which is preliminary data.</text>
</comment>
<gene>
    <name evidence="3" type="ORF">EZS27_033441</name>
</gene>
<evidence type="ECO:0000313" key="3">
    <source>
        <dbReference type="EMBL" id="KAA6316219.1"/>
    </source>
</evidence>
<dbReference type="AlphaFoldDB" id="A0A5J4Q513"/>
<proteinExistence type="predicted"/>
<reference evidence="3" key="1">
    <citation type="submission" date="2019-03" db="EMBL/GenBank/DDBJ databases">
        <title>Single cell metagenomics reveals metabolic interactions within the superorganism composed of flagellate Streblomastix strix and complex community of Bacteroidetes bacteria on its surface.</title>
        <authorList>
            <person name="Treitli S.C."/>
            <person name="Kolisko M."/>
            <person name="Husnik F."/>
            <person name="Keeling P."/>
            <person name="Hampl V."/>
        </authorList>
    </citation>
    <scope>NUCLEOTIDE SEQUENCE</scope>
    <source>
        <strain evidence="3">STM</strain>
    </source>
</reference>
<feature type="domain" description="HTH HARE-type" evidence="2">
    <location>
        <begin position="1"/>
        <end position="77"/>
    </location>
</feature>
<evidence type="ECO:0000259" key="2">
    <source>
        <dbReference type="PROSITE" id="PS51913"/>
    </source>
</evidence>
<organism evidence="3">
    <name type="scientific">termite gut metagenome</name>
    <dbReference type="NCBI Taxonomy" id="433724"/>
    <lineage>
        <taxon>unclassified sequences</taxon>
        <taxon>metagenomes</taxon>
        <taxon>organismal metagenomes</taxon>
    </lineage>
</organism>